<reference evidence="4" key="2">
    <citation type="submission" date="2021-09" db="EMBL/GenBank/DDBJ databases">
        <authorList>
            <person name="Gilroy R."/>
        </authorList>
    </citation>
    <scope>NUCLEOTIDE SEQUENCE</scope>
    <source>
        <strain evidence="4">7318</strain>
    </source>
</reference>
<evidence type="ECO:0000256" key="1">
    <source>
        <dbReference type="ARBA" id="ARBA00007888"/>
    </source>
</evidence>
<dbReference type="InterPro" id="IPR042243">
    <property type="entry name" value="HypD_1"/>
</dbReference>
<dbReference type="GO" id="GO:0051604">
    <property type="term" value="P:protein maturation"/>
    <property type="evidence" value="ECO:0007669"/>
    <property type="project" value="TreeGrafter"/>
</dbReference>
<dbReference type="Gene3D" id="3.40.50.11750">
    <property type="entry name" value="HypD, alpha/beta domain 1"/>
    <property type="match status" value="2"/>
</dbReference>
<comment type="similarity">
    <text evidence="1">Belongs to the HypD family.</text>
</comment>
<proteinExistence type="inferred from homology"/>
<sequence>MMMLTAKETKQAADFFLKEIDRLIEKPVRFMEVCGTHTVAIFRAGIRQLLPEKVELVSGPGCPVCVTPNDYLDTAIAYARQKDVIIATFGDMLKVPGTTSSLNSVKAEGCDVRIVYSPLDSLQIAKDNPTKKVIFLAVGFETTSPTAAATILTAKAQNIKNFYVLTAHKLTYPAVNALLGGHDIKVDGFLLPGHVCVITGRKPFEFIADRYHLPSVIAGFEPLDILSSIYMLAKQRHEERAQIENQYRRVVKDEGNIQAQKIMQTVYKLADADWRGLGMIKNSGLDINDDFAEFDARKMLPVEKEISKEPAGCRCGEVLKGLVKPTQCPLFGKVCTPNHAVGSCMVSVEGTCAAWYKYGARTFHFE</sequence>
<dbReference type="InterPro" id="IPR002780">
    <property type="entry name" value="Hyd_form_HypD"/>
</dbReference>
<comment type="caution">
    <text evidence="4">The sequence shown here is derived from an EMBL/GenBank/DDBJ whole genome shotgun (WGS) entry which is preliminary data.</text>
</comment>
<dbReference type="InterPro" id="IPR042244">
    <property type="entry name" value="HypD_2_sf"/>
</dbReference>
<dbReference type="PIRSF" id="PIRSF005622">
    <property type="entry name" value="Hydrgn_mat_hypD"/>
    <property type="match status" value="1"/>
</dbReference>
<dbReference type="PANTHER" id="PTHR30149">
    <property type="entry name" value="HYDROGENASE PROTEIN ASSEMBLY PROTEIN HYPD"/>
    <property type="match status" value="1"/>
</dbReference>
<dbReference type="Gene3D" id="6.10.20.100">
    <property type="match status" value="1"/>
</dbReference>
<evidence type="ECO:0000256" key="2">
    <source>
        <dbReference type="ARBA" id="ARBA00022723"/>
    </source>
</evidence>
<evidence type="ECO:0000313" key="5">
    <source>
        <dbReference type="Proteomes" id="UP000780768"/>
    </source>
</evidence>
<reference evidence="4" key="1">
    <citation type="journal article" date="2021" name="PeerJ">
        <title>Extensive microbial diversity within the chicken gut microbiome revealed by metagenomics and culture.</title>
        <authorList>
            <person name="Gilroy R."/>
            <person name="Ravi A."/>
            <person name="Getino M."/>
            <person name="Pursley I."/>
            <person name="Horton D.L."/>
            <person name="Alikhan N.F."/>
            <person name="Baker D."/>
            <person name="Gharbi K."/>
            <person name="Hall N."/>
            <person name="Watson M."/>
            <person name="Adriaenssens E.M."/>
            <person name="Foster-Nyarko E."/>
            <person name="Jarju S."/>
            <person name="Secka A."/>
            <person name="Antonio M."/>
            <person name="Oren A."/>
            <person name="Chaudhuri R.R."/>
            <person name="La Ragione R."/>
            <person name="Hildebrand F."/>
            <person name="Pallen M.J."/>
        </authorList>
    </citation>
    <scope>NUCLEOTIDE SEQUENCE</scope>
    <source>
        <strain evidence="4">7318</strain>
    </source>
</reference>
<dbReference type="EMBL" id="DYVR01000127">
    <property type="protein sequence ID" value="HJF84942.1"/>
    <property type="molecule type" value="Genomic_DNA"/>
</dbReference>
<keyword evidence="3" id="KW-0408">Iron</keyword>
<evidence type="ECO:0000256" key="3">
    <source>
        <dbReference type="ARBA" id="ARBA00023004"/>
    </source>
</evidence>
<dbReference type="PANTHER" id="PTHR30149:SF0">
    <property type="entry name" value="HYDROGENASE MATURATION FACTOR HYPD"/>
    <property type="match status" value="1"/>
</dbReference>
<dbReference type="Proteomes" id="UP000780768">
    <property type="component" value="Unassembled WGS sequence"/>
</dbReference>
<evidence type="ECO:0000313" key="4">
    <source>
        <dbReference type="EMBL" id="HJF84942.1"/>
    </source>
</evidence>
<keyword evidence="2" id="KW-0479">Metal-binding</keyword>
<dbReference type="NCBIfam" id="TIGR00075">
    <property type="entry name" value="hypD"/>
    <property type="match status" value="1"/>
</dbReference>
<dbReference type="GO" id="GO:0005506">
    <property type="term" value="F:iron ion binding"/>
    <property type="evidence" value="ECO:0007669"/>
    <property type="project" value="TreeGrafter"/>
</dbReference>
<protein>
    <submittedName>
        <fullName evidence="4">Hydrogenase formation protein HypD</fullName>
    </submittedName>
</protein>
<dbReference type="GO" id="GO:0051539">
    <property type="term" value="F:4 iron, 4 sulfur cluster binding"/>
    <property type="evidence" value="ECO:0007669"/>
    <property type="project" value="TreeGrafter"/>
</dbReference>
<accession>A0A921L7V9</accession>
<dbReference type="GO" id="GO:0070025">
    <property type="term" value="F:carbon monoxide binding"/>
    <property type="evidence" value="ECO:0007669"/>
    <property type="project" value="TreeGrafter"/>
</dbReference>
<gene>
    <name evidence="4" type="primary">hypD</name>
    <name evidence="4" type="ORF">K8V65_04705</name>
</gene>
<dbReference type="AlphaFoldDB" id="A0A921L7V9"/>
<organism evidence="4 5">
    <name type="scientific">Megamonas hypermegale</name>
    <dbReference type="NCBI Taxonomy" id="158847"/>
    <lineage>
        <taxon>Bacteria</taxon>
        <taxon>Bacillati</taxon>
        <taxon>Bacillota</taxon>
        <taxon>Negativicutes</taxon>
        <taxon>Selenomonadales</taxon>
        <taxon>Selenomonadaceae</taxon>
        <taxon>Megamonas</taxon>
    </lineage>
</organism>
<name>A0A921L7V9_9FIRM</name>
<dbReference type="Pfam" id="PF01924">
    <property type="entry name" value="HypD"/>
    <property type="match status" value="1"/>
</dbReference>